<keyword evidence="2" id="KW-1185">Reference proteome</keyword>
<reference evidence="1 2" key="1">
    <citation type="submission" date="2021-03" db="EMBL/GenBank/DDBJ databases">
        <title>Sequencing the genomes of 1000 actinobacteria strains.</title>
        <authorList>
            <person name="Klenk H.-P."/>
        </authorList>
    </citation>
    <scope>NUCLEOTIDE SEQUENCE [LARGE SCALE GENOMIC DNA]</scope>
    <source>
        <strain evidence="1 2">DSM 45510</strain>
    </source>
</reference>
<gene>
    <name evidence="1" type="ORF">JOM49_007631</name>
</gene>
<name>A0ABS4Q342_9PSEU</name>
<evidence type="ECO:0000313" key="2">
    <source>
        <dbReference type="Proteomes" id="UP000741013"/>
    </source>
</evidence>
<evidence type="ECO:0008006" key="3">
    <source>
        <dbReference type="Google" id="ProtNLM"/>
    </source>
</evidence>
<dbReference type="RefSeq" id="WP_209668965.1">
    <property type="nucleotide sequence ID" value="NZ_JAGGMS010000001.1"/>
</dbReference>
<protein>
    <recommendedName>
        <fullName evidence="3">Catalytic LigB subunit of aromatic ring-opening dioxygenase</fullName>
    </recommendedName>
</protein>
<dbReference type="CDD" id="cd07951">
    <property type="entry name" value="ED_3B_N_AMMECR1"/>
    <property type="match status" value="1"/>
</dbReference>
<sequence>MITRAVVVPQPPLLVPGIAAGARESTAGLRAACVAAAGRLAEVASRWVAVGTGEDTVSVTPPGACGSFRGYGVDLGVRLSETPGAPAELPLSALITGWLREQAGAAEATVHTFPADTPADRAAKTAALLAERHPGHGLLVLGDGANRHGPRSPGGEHDRAPDFDAAVAEALGSADTAALLTLDADSCTELGASGRFPWQVLASLAEGATWTAELLYSAAPFGVGYHVAVWTRA</sequence>
<dbReference type="SUPFAM" id="SSF53213">
    <property type="entry name" value="LigB-like"/>
    <property type="match status" value="1"/>
</dbReference>
<dbReference type="Gene3D" id="3.40.830.10">
    <property type="entry name" value="LigB-like"/>
    <property type="match status" value="1"/>
</dbReference>
<evidence type="ECO:0000313" key="1">
    <source>
        <dbReference type="EMBL" id="MBP2186105.1"/>
    </source>
</evidence>
<proteinExistence type="predicted"/>
<dbReference type="EMBL" id="JAGGMS010000001">
    <property type="protein sequence ID" value="MBP2186105.1"/>
    <property type="molecule type" value="Genomic_DNA"/>
</dbReference>
<organism evidence="1 2">
    <name type="scientific">Amycolatopsis magusensis</name>
    <dbReference type="NCBI Taxonomy" id="882444"/>
    <lineage>
        <taxon>Bacteria</taxon>
        <taxon>Bacillati</taxon>
        <taxon>Actinomycetota</taxon>
        <taxon>Actinomycetes</taxon>
        <taxon>Pseudonocardiales</taxon>
        <taxon>Pseudonocardiaceae</taxon>
        <taxon>Amycolatopsis</taxon>
    </lineage>
</organism>
<comment type="caution">
    <text evidence="1">The sequence shown here is derived from an EMBL/GenBank/DDBJ whole genome shotgun (WGS) entry which is preliminary data.</text>
</comment>
<accession>A0ABS4Q342</accession>
<dbReference type="Proteomes" id="UP000741013">
    <property type="component" value="Unassembled WGS sequence"/>
</dbReference>